<dbReference type="InterPro" id="IPR003409">
    <property type="entry name" value="MORN"/>
</dbReference>
<dbReference type="AlphaFoldDB" id="A0A559K088"/>
<accession>A0A559K088</accession>
<dbReference type="SUPFAM" id="SSF55383">
    <property type="entry name" value="Copper amine oxidase, domain N"/>
    <property type="match status" value="1"/>
</dbReference>
<gene>
    <name evidence="4" type="ORF">FPZ49_29610</name>
</gene>
<feature type="chain" id="PRO_5022181196" description="Copper amine oxidase-like N-terminal domain-containing protein" evidence="2">
    <location>
        <begin position="24"/>
        <end position="360"/>
    </location>
</feature>
<reference evidence="4 5" key="1">
    <citation type="submission" date="2019-07" db="EMBL/GenBank/DDBJ databases">
        <authorList>
            <person name="Kim J."/>
        </authorList>
    </citation>
    <scope>NUCLEOTIDE SEQUENCE [LARGE SCALE GENOMIC DNA]</scope>
    <source>
        <strain evidence="4 5">JC52</strain>
    </source>
</reference>
<dbReference type="Gene3D" id="3.30.457.10">
    <property type="entry name" value="Copper amine oxidase-like, N-terminal domain"/>
    <property type="match status" value="1"/>
</dbReference>
<evidence type="ECO:0000259" key="3">
    <source>
        <dbReference type="Pfam" id="PF07833"/>
    </source>
</evidence>
<keyword evidence="5" id="KW-1185">Reference proteome</keyword>
<organism evidence="4 5">
    <name type="scientific">Paenibacillus cremeus</name>
    <dbReference type="NCBI Taxonomy" id="2163881"/>
    <lineage>
        <taxon>Bacteria</taxon>
        <taxon>Bacillati</taxon>
        <taxon>Bacillota</taxon>
        <taxon>Bacilli</taxon>
        <taxon>Bacillales</taxon>
        <taxon>Paenibacillaceae</taxon>
        <taxon>Paenibacillus</taxon>
    </lineage>
</organism>
<dbReference type="Gene3D" id="2.20.110.10">
    <property type="entry name" value="Histone H3 K4-specific methyltransferase SET7/9 N-terminal domain"/>
    <property type="match status" value="4"/>
</dbReference>
<dbReference type="InterPro" id="IPR036582">
    <property type="entry name" value="Mao_N_sf"/>
</dbReference>
<feature type="domain" description="Copper amine oxidase-like N-terminal" evidence="3">
    <location>
        <begin position="31"/>
        <end position="136"/>
    </location>
</feature>
<dbReference type="Pfam" id="PF07833">
    <property type="entry name" value="Cu_amine_oxidN1"/>
    <property type="match status" value="1"/>
</dbReference>
<comment type="caution">
    <text evidence="4">The sequence shown here is derived from an EMBL/GenBank/DDBJ whole genome shotgun (WGS) entry which is preliminary data.</text>
</comment>
<evidence type="ECO:0000256" key="1">
    <source>
        <dbReference type="ARBA" id="ARBA00022737"/>
    </source>
</evidence>
<dbReference type="SMART" id="SM00698">
    <property type="entry name" value="MORN"/>
    <property type="match status" value="7"/>
</dbReference>
<dbReference type="Pfam" id="PF02493">
    <property type="entry name" value="MORN"/>
    <property type="match status" value="7"/>
</dbReference>
<dbReference type="SUPFAM" id="SSF82185">
    <property type="entry name" value="Histone H3 K4-specific methyltransferase SET7/9 N-terminal domain"/>
    <property type="match status" value="2"/>
</dbReference>
<feature type="signal peptide" evidence="2">
    <location>
        <begin position="1"/>
        <end position="23"/>
    </location>
</feature>
<protein>
    <recommendedName>
        <fullName evidence="3">Copper amine oxidase-like N-terminal domain-containing protein</fullName>
    </recommendedName>
</protein>
<sequence>MKKSLTIITAAALLISIPSLTKAADSIPVFINGAPVSFEVQPMIENGSTLVPFRPVFEALGLSVTWNKDTQTVKGTRGTAAVELQIGSKSVKVNEKTEELSVAPKIVNGNTLVPLRFIGEVTGKKVVWDETYHTVLLRDSLTAYFMNMINNNSKLTYTGEMKDGKRSGYGKLFSDGKLVFEGEFKDSKMEGQGILYWQGGQKYYEGQWSNGFMNGLGKLYTERGTLWYDQITMVSNKIQGTGTLYYLNGDYYKGDLVDGNATGQGQYVTEKGTLVYEGQFKNGVYEGLGKTFYANGGVRLEGDFHNNRLDGQGKFYNTTGSVIYEGSYKGGVRDGEGTLYNLNGTIYFKGMFKDGKSVPE</sequence>
<name>A0A559K088_9BACL</name>
<dbReference type="RefSeq" id="WP_144853953.1">
    <property type="nucleotide sequence ID" value="NZ_VNJI01000056.1"/>
</dbReference>
<dbReference type="InterPro" id="IPR012854">
    <property type="entry name" value="Cu_amine_oxidase-like_N"/>
</dbReference>
<evidence type="ECO:0000313" key="4">
    <source>
        <dbReference type="EMBL" id="TVY05543.1"/>
    </source>
</evidence>
<dbReference type="Proteomes" id="UP000317036">
    <property type="component" value="Unassembled WGS sequence"/>
</dbReference>
<keyword evidence="1" id="KW-0677">Repeat</keyword>
<evidence type="ECO:0000313" key="5">
    <source>
        <dbReference type="Proteomes" id="UP000317036"/>
    </source>
</evidence>
<dbReference type="PANTHER" id="PTHR23084:SF263">
    <property type="entry name" value="MORN REPEAT-CONTAINING PROTEIN 1"/>
    <property type="match status" value="1"/>
</dbReference>
<dbReference type="OrthoDB" id="38457at2"/>
<dbReference type="PANTHER" id="PTHR23084">
    <property type="entry name" value="PHOSPHATIDYLINOSITOL-4-PHOSPHATE 5-KINASE RELATED"/>
    <property type="match status" value="1"/>
</dbReference>
<evidence type="ECO:0000256" key="2">
    <source>
        <dbReference type="SAM" id="SignalP"/>
    </source>
</evidence>
<proteinExistence type="predicted"/>
<keyword evidence="2" id="KW-0732">Signal</keyword>
<dbReference type="EMBL" id="VNJI01000056">
    <property type="protein sequence ID" value="TVY05543.1"/>
    <property type="molecule type" value="Genomic_DNA"/>
</dbReference>